<dbReference type="Proteomes" id="UP001596111">
    <property type="component" value="Unassembled WGS sequence"/>
</dbReference>
<feature type="domain" description="DUF5935" evidence="7">
    <location>
        <begin position="1"/>
        <end position="172"/>
    </location>
</feature>
<feature type="transmembrane region" description="Helical" evidence="5">
    <location>
        <begin position="128"/>
        <end position="151"/>
    </location>
</feature>
<dbReference type="InterPro" id="IPR051533">
    <property type="entry name" value="WaaL-like"/>
</dbReference>
<evidence type="ECO:0000313" key="8">
    <source>
        <dbReference type="EMBL" id="MFC5582149.1"/>
    </source>
</evidence>
<keyword evidence="9" id="KW-1185">Reference proteome</keyword>
<reference evidence="9" key="1">
    <citation type="journal article" date="2019" name="Int. J. Syst. Evol. Microbiol.">
        <title>The Global Catalogue of Microorganisms (GCM) 10K type strain sequencing project: providing services to taxonomists for standard genome sequencing and annotation.</title>
        <authorList>
            <consortium name="The Broad Institute Genomics Platform"/>
            <consortium name="The Broad Institute Genome Sequencing Center for Infectious Disease"/>
            <person name="Wu L."/>
            <person name="Ma J."/>
        </authorList>
    </citation>
    <scope>NUCLEOTIDE SEQUENCE [LARGE SCALE GENOMIC DNA]</scope>
    <source>
        <strain evidence="9">CGMCC 1.13587</strain>
    </source>
</reference>
<name>A0ABW0T0S6_9GAMM</name>
<evidence type="ECO:0000256" key="1">
    <source>
        <dbReference type="ARBA" id="ARBA00004141"/>
    </source>
</evidence>
<evidence type="ECO:0000313" key="9">
    <source>
        <dbReference type="Proteomes" id="UP001596111"/>
    </source>
</evidence>
<proteinExistence type="predicted"/>
<feature type="transmembrane region" description="Helical" evidence="5">
    <location>
        <begin position="364"/>
        <end position="384"/>
    </location>
</feature>
<evidence type="ECO:0000259" key="7">
    <source>
        <dbReference type="Pfam" id="PF19358"/>
    </source>
</evidence>
<evidence type="ECO:0000256" key="4">
    <source>
        <dbReference type="ARBA" id="ARBA00023136"/>
    </source>
</evidence>
<dbReference type="InterPro" id="IPR007016">
    <property type="entry name" value="O-antigen_ligase-rel_domated"/>
</dbReference>
<dbReference type="InterPro" id="IPR045979">
    <property type="entry name" value="DUF5935"/>
</dbReference>
<dbReference type="RefSeq" id="WP_377327963.1">
    <property type="nucleotide sequence ID" value="NZ_JBHSNG010000015.1"/>
</dbReference>
<dbReference type="PANTHER" id="PTHR37422:SF13">
    <property type="entry name" value="LIPOPOLYSACCHARIDE BIOSYNTHESIS PROTEIN PA4999-RELATED"/>
    <property type="match status" value="1"/>
</dbReference>
<dbReference type="Pfam" id="PF19358">
    <property type="entry name" value="DUF5935"/>
    <property type="match status" value="1"/>
</dbReference>
<evidence type="ECO:0000256" key="5">
    <source>
        <dbReference type="SAM" id="Phobius"/>
    </source>
</evidence>
<feature type="transmembrane region" description="Helical" evidence="5">
    <location>
        <begin position="43"/>
        <end position="63"/>
    </location>
</feature>
<gene>
    <name evidence="8" type="ORF">ACFPPB_13580</name>
</gene>
<evidence type="ECO:0000259" key="6">
    <source>
        <dbReference type="Pfam" id="PF04932"/>
    </source>
</evidence>
<feature type="transmembrane region" description="Helical" evidence="5">
    <location>
        <begin position="236"/>
        <end position="253"/>
    </location>
</feature>
<protein>
    <submittedName>
        <fullName evidence="8">O-glycosylation ligase, exosortase A system-associated</fullName>
    </submittedName>
</protein>
<keyword evidence="8" id="KW-0436">Ligase</keyword>
<keyword evidence="3 5" id="KW-1133">Transmembrane helix</keyword>
<feature type="domain" description="O-antigen ligase-related" evidence="6">
    <location>
        <begin position="201"/>
        <end position="339"/>
    </location>
</feature>
<accession>A0ABW0T0S6</accession>
<keyword evidence="4 5" id="KW-0472">Membrane</keyword>
<feature type="transmembrane region" description="Helical" evidence="5">
    <location>
        <begin position="199"/>
        <end position="230"/>
    </location>
</feature>
<sequence>MRDIALALFIFGMLPYILMRPYIGLLVWSWLGYMNPNRLCYGFAINFPWVQVVAIVTLVSLVFSKDSKRIPASSITVLLAVFFAWTTLTTLFAVETASAWQWWEQFGKILIMVWVTLMLVRDRQRMHFLIWVIVISLGFYGLKGGIFTLLTGGSHHVYGPAGSFIGDNNDLAQALCMALPLMRYLHLQSQSRRLRIAMVLSMILTGIAILGTYSRGGLITLAVVSGILFLKSRGRIGVVALAAILGMIAYQFMPSKWTERMDTLHHADQTDSAQSRIQSWEFAVNVALHRPLVGGGFNIYQNTEMWRRYGPEGATPRAIHSIYFRALGEQGFPGLALFMALLIASWKSCGRVRKYAIGLLDLKWAYDLASMMQVSLVAFMIAGLATTSAYFDLSYQLMAICALLPYIIENKLVKSIDHQLAQPRT</sequence>
<feature type="transmembrane region" description="Helical" evidence="5">
    <location>
        <begin position="100"/>
        <end position="121"/>
    </location>
</feature>
<evidence type="ECO:0000256" key="3">
    <source>
        <dbReference type="ARBA" id="ARBA00022989"/>
    </source>
</evidence>
<dbReference type="InterPro" id="IPR017528">
    <property type="entry name" value="CHP03097O-antigen_lig-rel"/>
</dbReference>
<dbReference type="NCBIfam" id="TIGR03097">
    <property type="entry name" value="PEP_O_lig_1"/>
    <property type="match status" value="1"/>
</dbReference>
<comment type="caution">
    <text evidence="8">The sequence shown here is derived from an EMBL/GenBank/DDBJ whole genome shotgun (WGS) entry which is preliminary data.</text>
</comment>
<organism evidence="8 9">
    <name type="scientific">Rhodanobacter terrae</name>
    <dbReference type="NCBI Taxonomy" id="418647"/>
    <lineage>
        <taxon>Bacteria</taxon>
        <taxon>Pseudomonadati</taxon>
        <taxon>Pseudomonadota</taxon>
        <taxon>Gammaproteobacteria</taxon>
        <taxon>Lysobacterales</taxon>
        <taxon>Rhodanobacteraceae</taxon>
        <taxon>Rhodanobacter</taxon>
    </lineage>
</organism>
<dbReference type="Pfam" id="PF04932">
    <property type="entry name" value="Wzy_C"/>
    <property type="match status" value="1"/>
</dbReference>
<keyword evidence="2 5" id="KW-0812">Transmembrane</keyword>
<comment type="subcellular location">
    <subcellularLocation>
        <location evidence="1">Membrane</location>
        <topology evidence="1">Multi-pass membrane protein</topology>
    </subcellularLocation>
</comment>
<dbReference type="EMBL" id="JBHSNG010000015">
    <property type="protein sequence ID" value="MFC5582149.1"/>
    <property type="molecule type" value="Genomic_DNA"/>
</dbReference>
<dbReference type="PANTHER" id="PTHR37422">
    <property type="entry name" value="TEICHURONIC ACID BIOSYNTHESIS PROTEIN TUAE"/>
    <property type="match status" value="1"/>
</dbReference>
<feature type="transmembrane region" description="Helical" evidence="5">
    <location>
        <begin position="75"/>
        <end position="94"/>
    </location>
</feature>
<evidence type="ECO:0000256" key="2">
    <source>
        <dbReference type="ARBA" id="ARBA00022692"/>
    </source>
</evidence>
<dbReference type="GO" id="GO:0016874">
    <property type="term" value="F:ligase activity"/>
    <property type="evidence" value="ECO:0007669"/>
    <property type="project" value="UniProtKB-KW"/>
</dbReference>